<feature type="transmembrane region" description="Helical" evidence="8">
    <location>
        <begin position="40"/>
        <end position="61"/>
    </location>
</feature>
<evidence type="ECO:0000256" key="4">
    <source>
        <dbReference type="ARBA" id="ARBA00022692"/>
    </source>
</evidence>
<keyword evidence="4 8" id="KW-0812">Transmembrane</keyword>
<gene>
    <name evidence="9" type="ORF">S03H2_59231</name>
</gene>
<feature type="non-terminal residue" evidence="9">
    <location>
        <position position="1"/>
    </location>
</feature>
<dbReference type="InterPro" id="IPR026392">
    <property type="entry name" value="Exo/Archaeosortase_dom"/>
</dbReference>
<feature type="transmembrane region" description="Helical" evidence="8">
    <location>
        <begin position="67"/>
        <end position="86"/>
    </location>
</feature>
<keyword evidence="6 8" id="KW-1133">Transmembrane helix</keyword>
<protein>
    <recommendedName>
        <fullName evidence="10">Methanolan biosynthesis EpsI domain-containing protein</fullName>
    </recommendedName>
</protein>
<dbReference type="InterPro" id="IPR013426">
    <property type="entry name" value="EpsH-like"/>
</dbReference>
<accession>X1JGM3</accession>
<comment type="subcellular location">
    <subcellularLocation>
        <location evidence="1">Cell membrane</location>
        <topology evidence="1">Multi-pass membrane protein</topology>
    </subcellularLocation>
</comment>
<dbReference type="AlphaFoldDB" id="X1JGM3"/>
<proteinExistence type="predicted"/>
<feature type="transmembrane region" description="Helical" evidence="8">
    <location>
        <begin position="184"/>
        <end position="210"/>
    </location>
</feature>
<organism evidence="9">
    <name type="scientific">marine sediment metagenome</name>
    <dbReference type="NCBI Taxonomy" id="412755"/>
    <lineage>
        <taxon>unclassified sequences</taxon>
        <taxon>metagenomes</taxon>
        <taxon>ecological metagenomes</taxon>
    </lineage>
</organism>
<feature type="transmembrane region" description="Helical" evidence="8">
    <location>
        <begin position="12"/>
        <end position="28"/>
    </location>
</feature>
<feature type="transmembrane region" description="Helical" evidence="8">
    <location>
        <begin position="93"/>
        <end position="112"/>
    </location>
</feature>
<comment type="caution">
    <text evidence="9">The sequence shown here is derived from an EMBL/GenBank/DDBJ whole genome shotgun (WGS) entry which is preliminary data.</text>
</comment>
<keyword evidence="7 8" id="KW-0472">Membrane</keyword>
<feature type="non-terminal residue" evidence="9">
    <location>
        <position position="247"/>
    </location>
</feature>
<evidence type="ECO:0000313" key="9">
    <source>
        <dbReference type="EMBL" id="GAH80670.1"/>
    </source>
</evidence>
<keyword evidence="3" id="KW-0645">Protease</keyword>
<dbReference type="GO" id="GO:0008233">
    <property type="term" value="F:peptidase activity"/>
    <property type="evidence" value="ECO:0007669"/>
    <property type="project" value="UniProtKB-KW"/>
</dbReference>
<name>X1JGM3_9ZZZZ</name>
<sequence length="247" mass="26763">DRLVEGESYYTHAPLVPLASVVIGWLLLRYTKVAVRPSPVLGGLLLAGSLLVHLLSCFVGVQFVQGFAFIGVVAGLVLCLWGSSVLRRLWFPIAILVFMTPLPPMAIAQMNFRLKMLAADWGVTVATFLGAASEHAGSRILLDGGKEMLVGNVCSGLRTLISLLGFGAIYAYVCRLRGWWRMGLFAMTVPVAIASNGLRITALILVAHLIDVPAATGWFHDISGVLVFVFAFLFMFGLERLVLFARA</sequence>
<evidence type="ECO:0000256" key="1">
    <source>
        <dbReference type="ARBA" id="ARBA00004651"/>
    </source>
</evidence>
<dbReference type="NCBIfam" id="TIGR02602">
    <property type="entry name" value="8TM_EpsH"/>
    <property type="match status" value="1"/>
</dbReference>
<dbReference type="GO" id="GO:0005886">
    <property type="term" value="C:plasma membrane"/>
    <property type="evidence" value="ECO:0007669"/>
    <property type="project" value="UniProtKB-SubCell"/>
</dbReference>
<feature type="transmembrane region" description="Helical" evidence="8">
    <location>
        <begin position="149"/>
        <end position="172"/>
    </location>
</feature>
<dbReference type="GO" id="GO:0006508">
    <property type="term" value="P:proteolysis"/>
    <property type="evidence" value="ECO:0007669"/>
    <property type="project" value="UniProtKB-KW"/>
</dbReference>
<evidence type="ECO:0000256" key="2">
    <source>
        <dbReference type="ARBA" id="ARBA00022475"/>
    </source>
</evidence>
<dbReference type="NCBIfam" id="TIGR04178">
    <property type="entry name" value="exo_archaeo"/>
    <property type="match status" value="1"/>
</dbReference>
<evidence type="ECO:0008006" key="10">
    <source>
        <dbReference type="Google" id="ProtNLM"/>
    </source>
</evidence>
<dbReference type="InterPro" id="IPR019127">
    <property type="entry name" value="Exosortase"/>
</dbReference>
<dbReference type="Pfam" id="PF09721">
    <property type="entry name" value="Exosortase_EpsH"/>
    <property type="match status" value="1"/>
</dbReference>
<feature type="transmembrane region" description="Helical" evidence="8">
    <location>
        <begin position="222"/>
        <end position="243"/>
    </location>
</feature>
<dbReference type="EMBL" id="BARU01038080">
    <property type="protein sequence ID" value="GAH80670.1"/>
    <property type="molecule type" value="Genomic_DNA"/>
</dbReference>
<keyword evidence="2" id="KW-1003">Cell membrane</keyword>
<evidence type="ECO:0000256" key="8">
    <source>
        <dbReference type="SAM" id="Phobius"/>
    </source>
</evidence>
<keyword evidence="5" id="KW-0378">Hydrolase</keyword>
<evidence type="ECO:0000256" key="7">
    <source>
        <dbReference type="ARBA" id="ARBA00023136"/>
    </source>
</evidence>
<evidence type="ECO:0000256" key="3">
    <source>
        <dbReference type="ARBA" id="ARBA00022670"/>
    </source>
</evidence>
<evidence type="ECO:0000256" key="5">
    <source>
        <dbReference type="ARBA" id="ARBA00022801"/>
    </source>
</evidence>
<reference evidence="9" key="1">
    <citation type="journal article" date="2014" name="Front. Microbiol.">
        <title>High frequency of phylogenetically diverse reductive dehalogenase-homologous genes in deep subseafloor sedimentary metagenomes.</title>
        <authorList>
            <person name="Kawai M."/>
            <person name="Futagami T."/>
            <person name="Toyoda A."/>
            <person name="Takaki Y."/>
            <person name="Nishi S."/>
            <person name="Hori S."/>
            <person name="Arai W."/>
            <person name="Tsubouchi T."/>
            <person name="Morono Y."/>
            <person name="Uchiyama I."/>
            <person name="Ito T."/>
            <person name="Fujiyama A."/>
            <person name="Inagaki F."/>
            <person name="Takami H."/>
        </authorList>
    </citation>
    <scope>NUCLEOTIDE SEQUENCE</scope>
    <source>
        <strain evidence="9">Expedition CK06-06</strain>
    </source>
</reference>
<evidence type="ECO:0000256" key="6">
    <source>
        <dbReference type="ARBA" id="ARBA00022989"/>
    </source>
</evidence>